<dbReference type="InterPro" id="IPR003148">
    <property type="entry name" value="RCK_N"/>
</dbReference>
<organism evidence="2 3">
    <name type="scientific">Candidatus Adlerbacteria bacterium GW2011_GWC1_50_9</name>
    <dbReference type="NCBI Taxonomy" id="1618608"/>
    <lineage>
        <taxon>Bacteria</taxon>
        <taxon>Candidatus Adleribacteriota</taxon>
    </lineage>
</organism>
<feature type="domain" description="RCK N-terminal" evidence="1">
    <location>
        <begin position="32"/>
        <end position="147"/>
    </location>
</feature>
<name>A0A0G1YVF7_9BACT</name>
<sequence>SDTIYRVLAPYLGLFERAGARESQPHQKRYPIVLFGCGRLGYDFLETLSDADKDFLVVEYDPITNADLKRRGVAHEFGDAGDVDFLESLELSGTELVISTIPDSETNLLIHRAVKAKSPGAIVMVLAHRIKDALSHYDEGVDYVILPHFLGGKYAAELVVKFKDKKSHYKKLRREHIESLKLRIALGHEHPSPAPVRI</sequence>
<reference evidence="2 3" key="1">
    <citation type="journal article" date="2015" name="Nature">
        <title>rRNA introns, odd ribosomes, and small enigmatic genomes across a large radiation of phyla.</title>
        <authorList>
            <person name="Brown C.T."/>
            <person name="Hug L.A."/>
            <person name="Thomas B.C."/>
            <person name="Sharon I."/>
            <person name="Castelle C.J."/>
            <person name="Singh A."/>
            <person name="Wilkins M.J."/>
            <person name="Williams K.H."/>
            <person name="Banfield J.F."/>
        </authorList>
    </citation>
    <scope>NUCLEOTIDE SEQUENCE [LARGE SCALE GENOMIC DNA]</scope>
</reference>
<proteinExistence type="predicted"/>
<dbReference type="InterPro" id="IPR036291">
    <property type="entry name" value="NAD(P)-bd_dom_sf"/>
</dbReference>
<dbReference type="InterPro" id="IPR050721">
    <property type="entry name" value="Trk_Ktr_HKT_K-transport"/>
</dbReference>
<dbReference type="Gene3D" id="3.40.50.720">
    <property type="entry name" value="NAD(P)-binding Rossmann-like Domain"/>
    <property type="match status" value="1"/>
</dbReference>
<dbReference type="Proteomes" id="UP000034201">
    <property type="component" value="Unassembled WGS sequence"/>
</dbReference>
<dbReference type="SUPFAM" id="SSF51735">
    <property type="entry name" value="NAD(P)-binding Rossmann-fold domains"/>
    <property type="match status" value="1"/>
</dbReference>
<evidence type="ECO:0000313" key="2">
    <source>
        <dbReference type="EMBL" id="KKW18982.1"/>
    </source>
</evidence>
<accession>A0A0G1YVF7</accession>
<comment type="caution">
    <text evidence="2">The sequence shown here is derived from an EMBL/GenBank/DDBJ whole genome shotgun (WGS) entry which is preliminary data.</text>
</comment>
<feature type="non-terminal residue" evidence="2">
    <location>
        <position position="1"/>
    </location>
</feature>
<gene>
    <name evidence="2" type="ORF">UY61_C0070G0009</name>
</gene>
<evidence type="ECO:0000259" key="1">
    <source>
        <dbReference type="Pfam" id="PF02254"/>
    </source>
</evidence>
<dbReference type="PANTHER" id="PTHR43833">
    <property type="entry name" value="POTASSIUM CHANNEL PROTEIN 2-RELATED-RELATED"/>
    <property type="match status" value="1"/>
</dbReference>
<dbReference type="EMBL" id="LCQQ01000070">
    <property type="protein sequence ID" value="KKW18982.1"/>
    <property type="molecule type" value="Genomic_DNA"/>
</dbReference>
<protein>
    <submittedName>
        <fullName evidence="2">Transporter, CPA2 family</fullName>
    </submittedName>
</protein>
<dbReference type="Pfam" id="PF02254">
    <property type="entry name" value="TrkA_N"/>
    <property type="match status" value="1"/>
</dbReference>
<evidence type="ECO:0000313" key="3">
    <source>
        <dbReference type="Proteomes" id="UP000034201"/>
    </source>
</evidence>
<dbReference type="AlphaFoldDB" id="A0A0G1YVF7"/>
<dbReference type="GO" id="GO:0006813">
    <property type="term" value="P:potassium ion transport"/>
    <property type="evidence" value="ECO:0007669"/>
    <property type="project" value="InterPro"/>
</dbReference>